<dbReference type="EMBL" id="JAPRAT010000020">
    <property type="protein sequence ID" value="MCZ0703674.1"/>
    <property type="molecule type" value="Genomic_DNA"/>
</dbReference>
<name>A0A9J6RD75_9BACI</name>
<dbReference type="InterPro" id="IPR001444">
    <property type="entry name" value="Flag_bb_rod_N"/>
</dbReference>
<evidence type="ECO:0000256" key="1">
    <source>
        <dbReference type="ARBA" id="ARBA00009677"/>
    </source>
</evidence>
<keyword evidence="5" id="KW-0966">Cell projection</keyword>
<organism evidence="5 6">
    <name type="scientific">Natronobacillus azotifigens</name>
    <dbReference type="NCBI Taxonomy" id="472978"/>
    <lineage>
        <taxon>Bacteria</taxon>
        <taxon>Bacillati</taxon>
        <taxon>Bacillota</taxon>
        <taxon>Bacilli</taxon>
        <taxon>Bacillales</taxon>
        <taxon>Bacillaceae</taxon>
        <taxon>Natronobacillus</taxon>
    </lineage>
</organism>
<evidence type="ECO:0000259" key="4">
    <source>
        <dbReference type="Pfam" id="PF06429"/>
    </source>
</evidence>
<keyword evidence="5" id="KW-0969">Cilium</keyword>
<gene>
    <name evidence="5" type="ORF">OWO01_10625</name>
</gene>
<dbReference type="PANTHER" id="PTHR30435:SF19">
    <property type="entry name" value="FLAGELLAR BASAL-BODY ROD PROTEIN FLGG"/>
    <property type="match status" value="1"/>
</dbReference>
<dbReference type="InterPro" id="IPR010930">
    <property type="entry name" value="Flg_bb/hook_C_dom"/>
</dbReference>
<accession>A0A9J6RD75</accession>
<keyword evidence="5" id="KW-0282">Flagellum</keyword>
<keyword evidence="6" id="KW-1185">Reference proteome</keyword>
<evidence type="ECO:0000256" key="2">
    <source>
        <dbReference type="RuleBase" id="RU362116"/>
    </source>
</evidence>
<dbReference type="GO" id="GO:0071978">
    <property type="term" value="P:bacterial-type flagellum-dependent swarming motility"/>
    <property type="evidence" value="ECO:0007669"/>
    <property type="project" value="TreeGrafter"/>
</dbReference>
<dbReference type="SUPFAM" id="SSF117143">
    <property type="entry name" value="Flagellar hook protein flgE"/>
    <property type="match status" value="1"/>
</dbReference>
<dbReference type="InterPro" id="IPR037925">
    <property type="entry name" value="FlgE/F/G-like"/>
</dbReference>
<dbReference type="NCBIfam" id="TIGR03506">
    <property type="entry name" value="FlgEFG_subfam"/>
    <property type="match status" value="1"/>
</dbReference>
<evidence type="ECO:0000313" key="6">
    <source>
        <dbReference type="Proteomes" id="UP001084197"/>
    </source>
</evidence>
<dbReference type="Pfam" id="PF06429">
    <property type="entry name" value="Flg_bbr_C"/>
    <property type="match status" value="1"/>
</dbReference>
<dbReference type="RefSeq" id="WP_268780437.1">
    <property type="nucleotide sequence ID" value="NZ_JAPRAT010000020.1"/>
</dbReference>
<keyword evidence="2" id="KW-0975">Bacterial flagellum</keyword>
<dbReference type="AlphaFoldDB" id="A0A9J6RD75"/>
<dbReference type="PANTHER" id="PTHR30435">
    <property type="entry name" value="FLAGELLAR PROTEIN"/>
    <property type="match status" value="1"/>
</dbReference>
<comment type="caution">
    <text evidence="5">The sequence shown here is derived from an EMBL/GenBank/DDBJ whole genome shotgun (WGS) entry which is preliminary data.</text>
</comment>
<dbReference type="Proteomes" id="UP001084197">
    <property type="component" value="Unassembled WGS sequence"/>
</dbReference>
<dbReference type="Pfam" id="PF00460">
    <property type="entry name" value="Flg_bb_rod"/>
    <property type="match status" value="1"/>
</dbReference>
<reference evidence="5" key="1">
    <citation type="submission" date="2022-11" db="EMBL/GenBank/DDBJ databases">
        <title>WGS of Natronobacillus azotifigens 24KS-1, an anaerobic diazotrophic haloalkaliphile from soda-rich habitats.</title>
        <authorList>
            <person name="Sorokin D.Y."/>
            <person name="Merkel A.Y."/>
        </authorList>
    </citation>
    <scope>NUCLEOTIDE SEQUENCE</scope>
    <source>
        <strain evidence="5">24KS-1</strain>
    </source>
</reference>
<dbReference type="GO" id="GO:0009425">
    <property type="term" value="C:bacterial-type flagellum basal body"/>
    <property type="evidence" value="ECO:0007669"/>
    <property type="project" value="UniProtKB-SubCell"/>
</dbReference>
<protein>
    <submittedName>
        <fullName evidence="5">Flagellar hook-basal body protein</fullName>
    </submittedName>
</protein>
<comment type="similarity">
    <text evidence="1 2">Belongs to the flagella basal body rod proteins family.</text>
</comment>
<feature type="domain" description="Flagellar basal-body/hook protein C-terminal" evidence="4">
    <location>
        <begin position="230"/>
        <end position="275"/>
    </location>
</feature>
<evidence type="ECO:0000259" key="3">
    <source>
        <dbReference type="Pfam" id="PF00460"/>
    </source>
</evidence>
<evidence type="ECO:0000313" key="5">
    <source>
        <dbReference type="EMBL" id="MCZ0703674.1"/>
    </source>
</evidence>
<comment type="subcellular location">
    <subcellularLocation>
        <location evidence="2">Bacterial flagellum basal body</location>
    </subcellularLocation>
</comment>
<dbReference type="InterPro" id="IPR020013">
    <property type="entry name" value="Flagellar_FlgE/F/G"/>
</dbReference>
<sequence>MSRMNIQAAVTMGQLQHKLDQIGHNIANVNTNGYKNRSSNFTSLLTQNINNFSDVEANATGRVTPHGIRLGSGAKLGHTNLDLSLGSLQQTGRGLDIALLADNHLLQVEVTENGVTETRYTRDGAMYLHPIADGQVMVTTRDGYPIVGESGPLVFADGMEDITISETGEILVTRNGVANVEGQLSMAQAIRPQFLESVGNNLLRLPDLTEVDYVAADIVGEVANGEIQVQNQALEQSNVDLSMQMTEMLQAQRSYQFNARTITMHDQMRGLVNQIR</sequence>
<proteinExistence type="inferred from homology"/>
<feature type="domain" description="Flagellar basal body rod protein N-terminal" evidence="3">
    <location>
        <begin position="11"/>
        <end position="35"/>
    </location>
</feature>